<dbReference type="PROSITE" id="PS00344">
    <property type="entry name" value="GATA_ZN_FINGER_1"/>
    <property type="match status" value="1"/>
</dbReference>
<dbReference type="AlphaFoldDB" id="A0A0A0KDP1"/>
<keyword evidence="10 11" id="KW-0539">Nucleus</keyword>
<keyword evidence="5" id="KW-0862">Zinc</keyword>
<dbReference type="SUPFAM" id="SSF57716">
    <property type="entry name" value="Glucocorticoid receptor-like (DNA-binding domain)"/>
    <property type="match status" value="1"/>
</dbReference>
<comment type="function">
    <text evidence="11">Transcriptional activator that specifically binds 5'-GATA-3' or 5'-GAT-3' motifs within gene promoters.</text>
</comment>
<dbReference type="EMBL" id="CM002927">
    <property type="protein sequence ID" value="KGN47830.1"/>
    <property type="molecule type" value="Genomic_DNA"/>
</dbReference>
<dbReference type="Gene3D" id="3.30.50.10">
    <property type="entry name" value="Erythroid Transcription Factor GATA-1, subunit A"/>
    <property type="match status" value="1"/>
</dbReference>
<reference evidence="15 16" key="1">
    <citation type="journal article" date="2009" name="Nat. Genet.">
        <title>The genome of the cucumber, Cucumis sativus L.</title>
        <authorList>
            <person name="Huang S."/>
            <person name="Li R."/>
            <person name="Zhang Z."/>
            <person name="Li L."/>
            <person name="Gu X."/>
            <person name="Fan W."/>
            <person name="Lucas W.J."/>
            <person name="Wang X."/>
            <person name="Xie B."/>
            <person name="Ni P."/>
            <person name="Ren Y."/>
            <person name="Zhu H."/>
            <person name="Li J."/>
            <person name="Lin K."/>
            <person name="Jin W."/>
            <person name="Fei Z."/>
            <person name="Li G."/>
            <person name="Staub J."/>
            <person name="Kilian A."/>
            <person name="van der Vossen E.A."/>
            <person name="Wu Y."/>
            <person name="Guo J."/>
            <person name="He J."/>
            <person name="Jia Z."/>
            <person name="Ren Y."/>
            <person name="Tian G."/>
            <person name="Lu Y."/>
            <person name="Ruan J."/>
            <person name="Qian W."/>
            <person name="Wang M."/>
            <person name="Huang Q."/>
            <person name="Li B."/>
            <person name="Xuan Z."/>
            <person name="Cao J."/>
            <person name="Asan"/>
            <person name="Wu Z."/>
            <person name="Zhang J."/>
            <person name="Cai Q."/>
            <person name="Bai Y."/>
            <person name="Zhao B."/>
            <person name="Han Y."/>
            <person name="Li Y."/>
            <person name="Li X."/>
            <person name="Wang S."/>
            <person name="Shi Q."/>
            <person name="Liu S."/>
            <person name="Cho W.K."/>
            <person name="Kim J.Y."/>
            <person name="Xu Y."/>
            <person name="Heller-Uszynska K."/>
            <person name="Miao H."/>
            <person name="Cheng Z."/>
            <person name="Zhang S."/>
            <person name="Wu J."/>
            <person name="Yang Y."/>
            <person name="Kang H."/>
            <person name="Li M."/>
            <person name="Liang H."/>
            <person name="Ren X."/>
            <person name="Shi Z."/>
            <person name="Wen M."/>
            <person name="Jian M."/>
            <person name="Yang H."/>
            <person name="Zhang G."/>
            <person name="Yang Z."/>
            <person name="Chen R."/>
            <person name="Liu S."/>
            <person name="Li J."/>
            <person name="Ma L."/>
            <person name="Liu H."/>
            <person name="Zhou Y."/>
            <person name="Zhao J."/>
            <person name="Fang X."/>
            <person name="Li G."/>
            <person name="Fang L."/>
            <person name="Li Y."/>
            <person name="Liu D."/>
            <person name="Zheng H."/>
            <person name="Zhang Y."/>
            <person name="Qin N."/>
            <person name="Li Z."/>
            <person name="Yang G."/>
            <person name="Yang S."/>
            <person name="Bolund L."/>
            <person name="Kristiansen K."/>
            <person name="Zheng H."/>
            <person name="Li S."/>
            <person name="Zhang X."/>
            <person name="Yang H."/>
            <person name="Wang J."/>
            <person name="Sun R."/>
            <person name="Zhang B."/>
            <person name="Jiang S."/>
            <person name="Wang J."/>
            <person name="Du Y."/>
            <person name="Li S."/>
        </authorList>
    </citation>
    <scope>NUCLEOTIDE SEQUENCE [LARGE SCALE GENOMIC DNA]</scope>
    <source>
        <strain evidence="16">cv. 9930</strain>
    </source>
</reference>
<reference evidence="15 16" key="4">
    <citation type="journal article" date="2011" name="BMC Genomics">
        <title>RNA-Seq improves annotation of protein-coding genes in the cucumber genome.</title>
        <authorList>
            <person name="Li Z."/>
            <person name="Zhang Z."/>
            <person name="Yan P."/>
            <person name="Huang S."/>
            <person name="Fei Z."/>
            <person name="Lin K."/>
        </authorList>
    </citation>
    <scope>NUCLEOTIDE SEQUENCE [LARGE SCALE GENOMIC DNA]</scope>
    <source>
        <strain evidence="16">cv. 9930</strain>
    </source>
</reference>
<dbReference type="InterPro" id="IPR016679">
    <property type="entry name" value="TF_GATA_pln"/>
</dbReference>
<keyword evidence="3" id="KW-0479">Metal-binding</keyword>
<feature type="compositionally biased region" description="Basic and acidic residues" evidence="13">
    <location>
        <begin position="131"/>
        <end position="144"/>
    </location>
</feature>
<evidence type="ECO:0000256" key="5">
    <source>
        <dbReference type="ARBA" id="ARBA00022833"/>
    </source>
</evidence>
<feature type="compositionally biased region" description="Polar residues" evidence="13">
    <location>
        <begin position="164"/>
        <end position="182"/>
    </location>
</feature>
<evidence type="ECO:0000256" key="8">
    <source>
        <dbReference type="ARBA" id="ARBA00023159"/>
    </source>
</evidence>
<evidence type="ECO:0000259" key="14">
    <source>
        <dbReference type="PROSITE" id="PS50114"/>
    </source>
</evidence>
<organism evidence="15 16">
    <name type="scientific">Cucumis sativus</name>
    <name type="common">Cucumber</name>
    <dbReference type="NCBI Taxonomy" id="3659"/>
    <lineage>
        <taxon>Eukaryota</taxon>
        <taxon>Viridiplantae</taxon>
        <taxon>Streptophyta</taxon>
        <taxon>Embryophyta</taxon>
        <taxon>Tracheophyta</taxon>
        <taxon>Spermatophyta</taxon>
        <taxon>Magnoliopsida</taxon>
        <taxon>eudicotyledons</taxon>
        <taxon>Gunneridae</taxon>
        <taxon>Pentapetalae</taxon>
        <taxon>rosids</taxon>
        <taxon>fabids</taxon>
        <taxon>Cucurbitales</taxon>
        <taxon>Cucurbitaceae</taxon>
        <taxon>Benincaseae</taxon>
        <taxon>Cucumis</taxon>
    </lineage>
</organism>
<evidence type="ECO:0000313" key="16">
    <source>
        <dbReference type="Proteomes" id="UP000029981"/>
    </source>
</evidence>
<feature type="region of interest" description="Disordered" evidence="13">
    <location>
        <begin position="115"/>
        <end position="190"/>
    </location>
</feature>
<feature type="compositionally biased region" description="Low complexity" evidence="13">
    <location>
        <begin position="154"/>
        <end position="163"/>
    </location>
</feature>
<evidence type="ECO:0000256" key="6">
    <source>
        <dbReference type="ARBA" id="ARBA00023015"/>
    </source>
</evidence>
<feature type="compositionally biased region" description="Low complexity" evidence="13">
    <location>
        <begin position="116"/>
        <end position="130"/>
    </location>
</feature>
<reference evidence="15 16" key="3">
    <citation type="journal article" date="2010" name="BMC Genomics">
        <title>Transcriptome sequencing and comparative analysis of cucumber flowers with different sex types.</title>
        <authorList>
            <person name="Guo S."/>
            <person name="Zheng Y."/>
            <person name="Joung J.G."/>
            <person name="Liu S."/>
            <person name="Zhang Z."/>
            <person name="Crasta O.R."/>
            <person name="Sobral B.W."/>
            <person name="Xu Y."/>
            <person name="Huang S."/>
            <person name="Fei Z."/>
        </authorList>
    </citation>
    <scope>NUCLEOTIDE SEQUENCE [LARGE SCALE GENOMIC DNA]</scope>
    <source>
        <strain evidence="16">cv. 9930</strain>
    </source>
</reference>
<dbReference type="Proteomes" id="UP000029981">
    <property type="component" value="Chromosome 6"/>
</dbReference>
<dbReference type="InterPro" id="IPR013088">
    <property type="entry name" value="Znf_NHR/GATA"/>
</dbReference>
<keyword evidence="16" id="KW-1185">Reference proteome</keyword>
<evidence type="ECO:0000256" key="3">
    <source>
        <dbReference type="ARBA" id="ARBA00022723"/>
    </source>
</evidence>
<dbReference type="SMART" id="SM00401">
    <property type="entry name" value="ZnF_GATA"/>
    <property type="match status" value="1"/>
</dbReference>
<keyword evidence="4 12" id="KW-0863">Zinc-finger</keyword>
<dbReference type="Gramene" id="KGN47830">
    <property type="protein sequence ID" value="KGN47830"/>
    <property type="gene ID" value="Csa_6G405920"/>
</dbReference>
<keyword evidence="7 11" id="KW-0238">DNA-binding</keyword>
<dbReference type="InterPro" id="IPR000679">
    <property type="entry name" value="Znf_GATA"/>
</dbReference>
<dbReference type="CDD" id="cd00202">
    <property type="entry name" value="ZnF_GATA"/>
    <property type="match status" value="1"/>
</dbReference>
<dbReference type="PANTHER" id="PTHR45658">
    <property type="entry name" value="GATA TRANSCRIPTION FACTOR"/>
    <property type="match status" value="1"/>
</dbReference>
<dbReference type="InterPro" id="IPR051140">
    <property type="entry name" value="GATA_TF"/>
</dbReference>
<comment type="similarity">
    <text evidence="2 11">Belongs to the type IV zinc-finger family. Class A subfamily.</text>
</comment>
<evidence type="ECO:0000256" key="11">
    <source>
        <dbReference type="PIRNR" id="PIRNR016992"/>
    </source>
</evidence>
<dbReference type="PANTHER" id="PTHR45658:SF51">
    <property type="entry name" value="GATA TRANSCRIPTION FACTOR 8"/>
    <property type="match status" value="1"/>
</dbReference>
<dbReference type="PIRSF" id="PIRSF016992">
    <property type="entry name" value="TF_GATA_plant"/>
    <property type="match status" value="1"/>
</dbReference>
<dbReference type="GO" id="GO:0030154">
    <property type="term" value="P:cell differentiation"/>
    <property type="evidence" value="ECO:0000318"/>
    <property type="project" value="GO_Central"/>
</dbReference>
<dbReference type="PROSITE" id="PS50114">
    <property type="entry name" value="GATA_ZN_FINGER_2"/>
    <property type="match status" value="1"/>
</dbReference>
<evidence type="ECO:0000256" key="1">
    <source>
        <dbReference type="ARBA" id="ARBA00004123"/>
    </source>
</evidence>
<dbReference type="KEGG" id="csv:101204084"/>
<dbReference type="OMA" id="GPAPDCN"/>
<dbReference type="OrthoDB" id="2162994at2759"/>
<gene>
    <name evidence="15" type="ORF">Csa_6G405920</name>
</gene>
<evidence type="ECO:0000256" key="13">
    <source>
        <dbReference type="SAM" id="MobiDB-lite"/>
    </source>
</evidence>
<evidence type="ECO:0000256" key="10">
    <source>
        <dbReference type="ARBA" id="ARBA00023242"/>
    </source>
</evidence>
<name>A0A0A0KDP1_CUCSA</name>
<evidence type="ECO:0000256" key="9">
    <source>
        <dbReference type="ARBA" id="ARBA00023163"/>
    </source>
</evidence>
<dbReference type="GO" id="GO:0000976">
    <property type="term" value="F:transcription cis-regulatory region binding"/>
    <property type="evidence" value="ECO:0000318"/>
    <property type="project" value="GO_Central"/>
</dbReference>
<evidence type="ECO:0000256" key="12">
    <source>
        <dbReference type="PROSITE-ProRule" id="PRU00094"/>
    </source>
</evidence>
<protein>
    <recommendedName>
        <fullName evidence="11">GATA transcription factor</fullName>
    </recommendedName>
</protein>
<dbReference type="GO" id="GO:0008270">
    <property type="term" value="F:zinc ion binding"/>
    <property type="evidence" value="ECO:0007669"/>
    <property type="project" value="UniProtKB-KW"/>
</dbReference>
<dbReference type="FunFam" id="3.30.50.10:FF:000018">
    <property type="entry name" value="GATA transcription factor"/>
    <property type="match status" value="1"/>
</dbReference>
<keyword evidence="8 11" id="KW-0010">Activator</keyword>
<evidence type="ECO:0000256" key="2">
    <source>
        <dbReference type="ARBA" id="ARBA00005694"/>
    </source>
</evidence>
<dbReference type="GO" id="GO:0005634">
    <property type="term" value="C:nucleus"/>
    <property type="evidence" value="ECO:0000318"/>
    <property type="project" value="GO_Central"/>
</dbReference>
<keyword evidence="9 11" id="KW-0804">Transcription</keyword>
<dbReference type="GO" id="GO:0045893">
    <property type="term" value="P:positive regulation of DNA-templated transcription"/>
    <property type="evidence" value="ECO:0007669"/>
    <property type="project" value="InterPro"/>
</dbReference>
<evidence type="ECO:0000256" key="7">
    <source>
        <dbReference type="ARBA" id="ARBA00023125"/>
    </source>
</evidence>
<dbReference type="GO" id="GO:0006357">
    <property type="term" value="P:regulation of transcription by RNA polymerase II"/>
    <property type="evidence" value="ECO:0000318"/>
    <property type="project" value="GO_Central"/>
</dbReference>
<accession>A0A0A0KDP1</accession>
<sequence length="327" mass="36033">MIGENIAEEIDCGNFFDNIEDLLEDLDHDVDFNTNSAAFPPIWSEHSDSLPSDPVVDPVLFSVNTAPDSALSPDLCVPYDDQMEWLSNFVDDSFSGAETLTINASNLSPPSQFHISSPVSVLDSSSSSSSSDEKKPLSTKDGRRGRARSKRPRPTTTFIPRTPELTSPTNSGIKVSSESENYAESCPPLPLPKKTKKIKLTFRRDQNDTLNPQGVRKCLHCEVTKTPQWRAGPLGPKTLCNACGVRYKSGRLYPEYRPAASPTFVPCLHSNSHKKVLEMRIKQVEKGVELRAEESPAELIPNTDSGIILGYIRPEKSMLNLTSTSIP</sequence>
<evidence type="ECO:0000313" key="15">
    <source>
        <dbReference type="EMBL" id="KGN47830.1"/>
    </source>
</evidence>
<proteinExistence type="inferred from homology"/>
<reference evidence="15 16" key="2">
    <citation type="journal article" date="2009" name="PLoS ONE">
        <title>An integrated genetic and cytogenetic map of the cucumber genome.</title>
        <authorList>
            <person name="Ren Y."/>
            <person name="Zhang Z."/>
            <person name="Liu J."/>
            <person name="Staub J.E."/>
            <person name="Han Y."/>
            <person name="Cheng Z."/>
            <person name="Li X."/>
            <person name="Lu J."/>
            <person name="Miao H."/>
            <person name="Kang H."/>
            <person name="Xie B."/>
            <person name="Gu X."/>
            <person name="Wang X."/>
            <person name="Du Y."/>
            <person name="Jin W."/>
            <person name="Huang S."/>
        </authorList>
    </citation>
    <scope>NUCLEOTIDE SEQUENCE [LARGE SCALE GENOMIC DNA]</scope>
    <source>
        <strain evidence="16">cv. 9930</strain>
    </source>
</reference>
<feature type="domain" description="GATA-type" evidence="14">
    <location>
        <begin position="212"/>
        <end position="248"/>
    </location>
</feature>
<dbReference type="eggNOG" id="KOG1601">
    <property type="taxonomic scope" value="Eukaryota"/>
</dbReference>
<keyword evidence="6 11" id="KW-0805">Transcription regulation</keyword>
<evidence type="ECO:0000256" key="4">
    <source>
        <dbReference type="ARBA" id="ARBA00022771"/>
    </source>
</evidence>
<dbReference type="STRING" id="3659.A0A0A0KDP1"/>
<dbReference type="Pfam" id="PF00320">
    <property type="entry name" value="GATA"/>
    <property type="match status" value="1"/>
</dbReference>
<comment type="subcellular location">
    <subcellularLocation>
        <location evidence="1 11">Nucleus</location>
    </subcellularLocation>
</comment>